<organism evidence="5 6">
    <name type="scientific">Fistulifera solaris</name>
    <name type="common">Oleaginous diatom</name>
    <dbReference type="NCBI Taxonomy" id="1519565"/>
    <lineage>
        <taxon>Eukaryota</taxon>
        <taxon>Sar</taxon>
        <taxon>Stramenopiles</taxon>
        <taxon>Ochrophyta</taxon>
        <taxon>Bacillariophyta</taxon>
        <taxon>Bacillariophyceae</taxon>
        <taxon>Bacillariophycidae</taxon>
        <taxon>Naviculales</taxon>
        <taxon>Naviculaceae</taxon>
        <taxon>Fistulifera</taxon>
    </lineage>
</organism>
<feature type="domain" description="EGF-like" evidence="4">
    <location>
        <begin position="307"/>
        <end position="356"/>
    </location>
</feature>
<name>A0A1Z5JKN1_FISSO</name>
<comment type="caution">
    <text evidence="1">Lacks conserved residue(s) required for the propagation of feature annotation.</text>
</comment>
<dbReference type="PROSITE" id="PS01186">
    <property type="entry name" value="EGF_2"/>
    <property type="match status" value="4"/>
</dbReference>
<dbReference type="EMBL" id="BDSP01000078">
    <property type="protein sequence ID" value="GAX14331.1"/>
    <property type="molecule type" value="Genomic_DNA"/>
</dbReference>
<dbReference type="SUPFAM" id="SSF57196">
    <property type="entry name" value="EGF/Laminin"/>
    <property type="match status" value="3"/>
</dbReference>
<dbReference type="SMART" id="SM00181">
    <property type="entry name" value="EGF"/>
    <property type="match status" value="7"/>
</dbReference>
<dbReference type="PROSITE" id="PS50026">
    <property type="entry name" value="EGF_3"/>
    <property type="match status" value="6"/>
</dbReference>
<feature type="domain" description="EGF-like" evidence="4">
    <location>
        <begin position="203"/>
        <end position="238"/>
    </location>
</feature>
<dbReference type="Gene3D" id="2.10.25.10">
    <property type="entry name" value="Laminin"/>
    <property type="match status" value="6"/>
</dbReference>
<dbReference type="PROSITE" id="PS00022">
    <property type="entry name" value="EGF_1"/>
    <property type="match status" value="4"/>
</dbReference>
<keyword evidence="2" id="KW-0472">Membrane</keyword>
<gene>
    <name evidence="5" type="ORF">FisN_1Hh531</name>
</gene>
<feature type="disulfide bond" evidence="1">
    <location>
        <begin position="95"/>
        <end position="105"/>
    </location>
</feature>
<accession>A0A1Z5JKN1</accession>
<protein>
    <submittedName>
        <fullName evidence="5">Notch 1</fullName>
    </submittedName>
</protein>
<evidence type="ECO:0000256" key="3">
    <source>
        <dbReference type="SAM" id="SignalP"/>
    </source>
</evidence>
<feature type="disulfide bond" evidence="1">
    <location>
        <begin position="228"/>
        <end position="237"/>
    </location>
</feature>
<feature type="disulfide bond" evidence="1">
    <location>
        <begin position="401"/>
        <end position="410"/>
    </location>
</feature>
<evidence type="ECO:0000256" key="2">
    <source>
        <dbReference type="SAM" id="Phobius"/>
    </source>
</evidence>
<keyword evidence="6" id="KW-1185">Reference proteome</keyword>
<proteinExistence type="predicted"/>
<comment type="caution">
    <text evidence="5">The sequence shown here is derived from an EMBL/GenBank/DDBJ whole genome shotgun (WGS) entry which is preliminary data.</text>
</comment>
<feature type="disulfide bond" evidence="1">
    <location>
        <begin position="76"/>
        <end position="85"/>
    </location>
</feature>
<feature type="transmembrane region" description="Helical" evidence="2">
    <location>
        <begin position="427"/>
        <end position="447"/>
    </location>
</feature>
<dbReference type="OrthoDB" id="430340at2759"/>
<dbReference type="PANTHER" id="PTHR24033">
    <property type="entry name" value="EGF-LIKE DOMAIN-CONTAINING PROTEIN"/>
    <property type="match status" value="1"/>
</dbReference>
<keyword evidence="2" id="KW-1133">Transmembrane helix</keyword>
<evidence type="ECO:0000256" key="1">
    <source>
        <dbReference type="PROSITE-ProRule" id="PRU00076"/>
    </source>
</evidence>
<evidence type="ECO:0000259" key="4">
    <source>
        <dbReference type="PROSITE" id="PS50026"/>
    </source>
</evidence>
<dbReference type="PANTHER" id="PTHR24033:SF151">
    <property type="entry name" value="NOTCH 2"/>
    <property type="match status" value="1"/>
</dbReference>
<dbReference type="InterPro" id="IPR051830">
    <property type="entry name" value="NOTCH_homolog"/>
</dbReference>
<evidence type="ECO:0000313" key="5">
    <source>
        <dbReference type="EMBL" id="GAX14331.1"/>
    </source>
</evidence>
<dbReference type="InParanoid" id="A0A1Z5JKN1"/>
<dbReference type="AlphaFoldDB" id="A0A1Z5JKN1"/>
<keyword evidence="2" id="KW-0812">Transmembrane</keyword>
<keyword evidence="1" id="KW-0245">EGF-like domain</keyword>
<feature type="domain" description="EGF-like" evidence="4">
    <location>
        <begin position="371"/>
        <end position="411"/>
    </location>
</feature>
<feature type="disulfide bond" evidence="1">
    <location>
        <begin position="133"/>
        <end position="142"/>
    </location>
</feature>
<dbReference type="InterPro" id="IPR000742">
    <property type="entry name" value="EGF"/>
</dbReference>
<feature type="domain" description="EGF-like" evidence="4">
    <location>
        <begin position="91"/>
        <end position="143"/>
    </location>
</feature>
<feature type="signal peptide" evidence="3">
    <location>
        <begin position="1"/>
        <end position="19"/>
    </location>
</feature>
<evidence type="ECO:0000313" key="6">
    <source>
        <dbReference type="Proteomes" id="UP000198406"/>
    </source>
</evidence>
<sequence>MMKFGYLVLACASSQMARASQQQRELELPVGIVKCDEQANFGELIAYSESNPMPFCANHGVCKTDYAQNPEQPCDCAAGYAGPHCEYKEDDVPECRLRCKNDGICMIGVTSWAQLLDNSFRYQVNHDHQYCMCPEGYHGSLCEFEAEPCGADNYCYNGGSCVVIQKRDGTTSYNCDCTSAGDSYTFFAGEFCEYPASTFCTDDNDQNGRHFCVNGGTCQDESRLGCHCNEGFVGPLCEFADQNLEVPTCTLQCKNLGICRKGAKDVSMLDRFGLNKDGHRYLAEKYNEDFEHCVCPAGYAGLECEYKVDVCPGGEHACLNGGECNLSTLDGGDITFTCDCSSAKAGGSLFAGEFCEMESTEYCTVDRIRPEKGLGQDAFCTNKGKCLQYVEHGQSHPGCECQKGFYGDHCEYRSSSVNVTETLDQTFLIILLAITILLMVACLYFFYKYSRRRGQMLKSVDKTVNMDAFDRSRNLSAQSPFGKGDPWKGGYRDDDDDGVMSIKDEADALTVSAGYARRKQLYLQRKFKETPNIEQRLRSSVFRDQPSSIASSVTSSVTMETDHVTRDGIMRFPREQLKTPSFSSSHDGSLHLFNDSHDGGSVHIL</sequence>
<keyword evidence="1" id="KW-1015">Disulfide bond</keyword>
<feature type="chain" id="PRO_5011989481" evidence="3">
    <location>
        <begin position="20"/>
        <end position="605"/>
    </location>
</feature>
<reference evidence="5 6" key="1">
    <citation type="journal article" date="2015" name="Plant Cell">
        <title>Oil accumulation by the oleaginous diatom Fistulifera solaris as revealed by the genome and transcriptome.</title>
        <authorList>
            <person name="Tanaka T."/>
            <person name="Maeda Y."/>
            <person name="Veluchamy A."/>
            <person name="Tanaka M."/>
            <person name="Abida H."/>
            <person name="Marechal E."/>
            <person name="Bowler C."/>
            <person name="Muto M."/>
            <person name="Sunaga Y."/>
            <person name="Tanaka M."/>
            <person name="Yoshino T."/>
            <person name="Taniguchi T."/>
            <person name="Fukuda Y."/>
            <person name="Nemoto M."/>
            <person name="Matsumoto M."/>
            <person name="Wong P.S."/>
            <person name="Aburatani S."/>
            <person name="Fujibuchi W."/>
        </authorList>
    </citation>
    <scope>NUCLEOTIDE SEQUENCE [LARGE SCALE GENOMIC DNA]</scope>
    <source>
        <strain evidence="5 6">JPCC DA0580</strain>
    </source>
</reference>
<feature type="domain" description="EGF-like" evidence="4">
    <location>
        <begin position="145"/>
        <end position="193"/>
    </location>
</feature>
<feature type="domain" description="EGF-like" evidence="4">
    <location>
        <begin position="46"/>
        <end position="86"/>
    </location>
</feature>
<dbReference type="Proteomes" id="UP000198406">
    <property type="component" value="Unassembled WGS sequence"/>
</dbReference>
<keyword evidence="3" id="KW-0732">Signal</keyword>